<proteinExistence type="predicted"/>
<evidence type="ECO:0000313" key="3">
    <source>
        <dbReference type="Proteomes" id="UP001527099"/>
    </source>
</evidence>
<organism evidence="2 3">
    <name type="scientific">Paenibacillus alginolyticus</name>
    <dbReference type="NCBI Taxonomy" id="59839"/>
    <lineage>
        <taxon>Bacteria</taxon>
        <taxon>Bacillati</taxon>
        <taxon>Bacillota</taxon>
        <taxon>Bacilli</taxon>
        <taxon>Bacillales</taxon>
        <taxon>Paenibacillaceae</taxon>
        <taxon>Paenibacillus</taxon>
    </lineage>
</organism>
<reference evidence="2 3" key="1">
    <citation type="submission" date="2022-05" db="EMBL/GenBank/DDBJ databases">
        <title>Genome Sequencing of Bee-Associated Microbes.</title>
        <authorList>
            <person name="Dunlap C."/>
        </authorList>
    </citation>
    <scope>NUCLEOTIDE SEQUENCE [LARGE SCALE GENOMIC DNA]</scope>
    <source>
        <strain evidence="2 3">NRRL B-14421</strain>
    </source>
</reference>
<comment type="caution">
    <text evidence="2">The sequence shown here is derived from an EMBL/GenBank/DDBJ whole genome shotgun (WGS) entry which is preliminary data.</text>
</comment>
<sequence length="210" mass="22830">MKVKMALLSITLLLSLPLSANAARNINVVTSPATETTVNGIPESQLMTTQDVTIGPYFDSYTPNSNSTVLKFKKIASYSHDNSRNSTEFPMEVSITYSTSQGSEWSGSISFTGEIKAGIFAKLGATIGGGYKDARSTNEAVGIKGGPLKVPAYKWGYIDMWYKGQATGGLLRTYTQNTADLSVKYYKDTLINATVFKSDYVDVHSEAWTN</sequence>
<feature type="signal peptide" evidence="1">
    <location>
        <begin position="1"/>
        <end position="22"/>
    </location>
</feature>
<evidence type="ECO:0000256" key="1">
    <source>
        <dbReference type="SAM" id="SignalP"/>
    </source>
</evidence>
<feature type="chain" id="PRO_5045760621" evidence="1">
    <location>
        <begin position="23"/>
        <end position="210"/>
    </location>
</feature>
<protein>
    <submittedName>
        <fullName evidence="2">Uncharacterized protein</fullName>
    </submittedName>
</protein>
<dbReference type="EMBL" id="JAMDMX010000087">
    <property type="protein sequence ID" value="MCY9696066.1"/>
    <property type="molecule type" value="Genomic_DNA"/>
</dbReference>
<evidence type="ECO:0000313" key="2">
    <source>
        <dbReference type="EMBL" id="MCY9696066.1"/>
    </source>
</evidence>
<dbReference type="RefSeq" id="WP_029196227.1">
    <property type="nucleotide sequence ID" value="NZ_JAMDMW010000025.1"/>
</dbReference>
<gene>
    <name evidence="2" type="ORF">M5X19_24615</name>
</gene>
<dbReference type="Proteomes" id="UP001527099">
    <property type="component" value="Unassembled WGS sequence"/>
</dbReference>
<name>A0ABT4GIX3_9BACL</name>
<accession>A0ABT4GIX3</accession>
<keyword evidence="1" id="KW-0732">Signal</keyword>
<keyword evidence="3" id="KW-1185">Reference proteome</keyword>